<feature type="binding site" evidence="7">
    <location>
        <begin position="47"/>
        <end position="54"/>
    </location>
    <ligand>
        <name>ATP</name>
        <dbReference type="ChEBI" id="CHEBI:30616"/>
    </ligand>
</feature>
<dbReference type="InterPro" id="IPR013748">
    <property type="entry name" value="Rep_factorC_C"/>
</dbReference>
<reference evidence="9" key="1">
    <citation type="journal article" date="2017" name="Nature">
        <title>Asgard archaea illuminate the origin of eukaryotic cellular complexity.</title>
        <authorList>
            <person name="Zaremba-Niedzwiedzka K."/>
            <person name="Caceres E.F."/>
            <person name="Saw J.H."/>
            <person name="Backstrom D."/>
            <person name="Juzokaite L."/>
            <person name="Vancaester E."/>
            <person name="Seitz K.W."/>
            <person name="Anantharaman K."/>
            <person name="Starnawski P."/>
            <person name="Kjeldsen K.U."/>
            <person name="Scott M.B."/>
            <person name="Nunoura T."/>
            <person name="Banfield J.F."/>
            <person name="Schramm A."/>
            <person name="Baker B.J."/>
            <person name="Spang A."/>
            <person name="Ettema T.J.G."/>
        </authorList>
    </citation>
    <scope>NUCLEOTIDE SEQUENCE</scope>
    <source>
        <strain evidence="9">LCB_4</strain>
    </source>
</reference>
<feature type="domain" description="AAA+ ATPase" evidence="8">
    <location>
        <begin position="39"/>
        <end position="170"/>
    </location>
</feature>
<gene>
    <name evidence="7" type="primary">rfcS</name>
    <name evidence="9" type="ORF">OdinLCB4_003185</name>
</gene>
<reference evidence="9" key="2">
    <citation type="journal article" date="2022" name="Nat. Microbiol.">
        <title>A closed Candidatus Odinarchaeum chromosome exposes Asgard archaeal viruses.</title>
        <authorList>
            <person name="Tamarit D."/>
            <person name="Caceres E.F."/>
            <person name="Krupovic M."/>
            <person name="Nijland R."/>
            <person name="Eme L."/>
            <person name="Robinson N.P."/>
            <person name="Ettema T.J.G."/>
        </authorList>
    </citation>
    <scope>NUCLEOTIDE SEQUENCE</scope>
    <source>
        <strain evidence="9">LCB_4</strain>
    </source>
</reference>
<evidence type="ECO:0000313" key="9">
    <source>
        <dbReference type="EMBL" id="WEU40926.1"/>
    </source>
</evidence>
<dbReference type="Gene3D" id="3.40.50.300">
    <property type="entry name" value="P-loop containing nucleotide triphosphate hydrolases"/>
    <property type="match status" value="1"/>
</dbReference>
<dbReference type="GO" id="GO:0003689">
    <property type="term" value="F:DNA clamp loader activity"/>
    <property type="evidence" value="ECO:0007669"/>
    <property type="project" value="UniProtKB-UniRule"/>
</dbReference>
<comment type="function">
    <text evidence="7">Part of the RFC clamp loader complex which loads the PCNA sliding clamp onto DNA.</text>
</comment>
<keyword evidence="5 7" id="KW-0067">ATP-binding</keyword>
<evidence type="ECO:0000256" key="5">
    <source>
        <dbReference type="ARBA" id="ARBA00022840"/>
    </source>
</evidence>
<evidence type="ECO:0000256" key="1">
    <source>
        <dbReference type="ARBA" id="ARBA00009668"/>
    </source>
</evidence>
<dbReference type="KEGG" id="oyw:OdinLCB4_003185"/>
<dbReference type="AlphaFoldDB" id="A0AAF0D3C7"/>
<sequence>MVDEKEVIWVEKYRPRTLDEIVNQKDIVNRLKAFVAKKSMPNLIFSGPAGTGKTTCAYALARGLYGDDLQGNILELNASDERGIETIRTRVKDFARSSVLGDVPFKLLILDEADNMTADAQQALRRTMERYSRNTRFILDCNYSSKIIEPIQSRCAIFRFKPLLKDDLIAYLKKICENENVEATQEGLDAVYYVSEGDMRKAINVLEAAASLNTKITPDVIYQVTGMARPEEVREMIDLAFKGKFAESRSKLRALLIDYGLSGDEILKQIFNEALKLPIDEKLKVQITESVGETEYRVTQGASEDIQLTALLAKLVYIGAQQK</sequence>
<protein>
    <recommendedName>
        <fullName evidence="2 7">Replication factor C small subunit</fullName>
        <shortName evidence="7">RFC small subunit</shortName>
    </recommendedName>
    <alternativeName>
        <fullName evidence="6 7">Clamp loader small subunit</fullName>
    </alternativeName>
</protein>
<dbReference type="Gene3D" id="1.20.272.10">
    <property type="match status" value="1"/>
</dbReference>
<dbReference type="PANTHER" id="PTHR11669">
    <property type="entry name" value="REPLICATION FACTOR C / DNA POLYMERASE III GAMMA-TAU SUBUNIT"/>
    <property type="match status" value="1"/>
</dbReference>
<evidence type="ECO:0000256" key="3">
    <source>
        <dbReference type="ARBA" id="ARBA00022705"/>
    </source>
</evidence>
<dbReference type="Gene3D" id="1.10.8.60">
    <property type="match status" value="1"/>
</dbReference>
<dbReference type="Pfam" id="PF00004">
    <property type="entry name" value="AAA"/>
    <property type="match status" value="1"/>
</dbReference>
<dbReference type="InterPro" id="IPR047854">
    <property type="entry name" value="RFC_lid"/>
</dbReference>
<dbReference type="InterPro" id="IPR027417">
    <property type="entry name" value="P-loop_NTPase"/>
</dbReference>
<dbReference type="CDD" id="cd18140">
    <property type="entry name" value="HLD_clamp_RFC"/>
    <property type="match status" value="1"/>
</dbReference>
<dbReference type="GO" id="GO:0006281">
    <property type="term" value="P:DNA repair"/>
    <property type="evidence" value="ECO:0007669"/>
    <property type="project" value="TreeGrafter"/>
</dbReference>
<dbReference type="CDD" id="cd00009">
    <property type="entry name" value="AAA"/>
    <property type="match status" value="1"/>
</dbReference>
<comment type="subunit">
    <text evidence="7">Heteromultimer composed of small subunits (RfcS) and large subunits (RfcL).</text>
</comment>
<dbReference type="SUPFAM" id="SSF52540">
    <property type="entry name" value="P-loop containing nucleoside triphosphate hydrolases"/>
    <property type="match status" value="1"/>
</dbReference>
<dbReference type="FunFam" id="1.20.272.10:FF:000029">
    <property type="entry name" value="Replication factor C small subunit"/>
    <property type="match status" value="1"/>
</dbReference>
<dbReference type="Proteomes" id="UP000186851">
    <property type="component" value="Chromosome"/>
</dbReference>
<evidence type="ECO:0000313" key="10">
    <source>
        <dbReference type="Proteomes" id="UP000186851"/>
    </source>
</evidence>
<dbReference type="HAMAP" id="MF_01509">
    <property type="entry name" value="RfcS"/>
    <property type="match status" value="1"/>
</dbReference>
<dbReference type="InterPro" id="IPR008921">
    <property type="entry name" value="DNA_pol3_clamp-load_cplx_C"/>
</dbReference>
<dbReference type="Pfam" id="PF21960">
    <property type="entry name" value="RCF1-5-like_lid"/>
    <property type="match status" value="1"/>
</dbReference>
<dbReference type="GO" id="GO:0003677">
    <property type="term" value="F:DNA binding"/>
    <property type="evidence" value="ECO:0007669"/>
    <property type="project" value="InterPro"/>
</dbReference>
<dbReference type="FunFam" id="3.40.50.300:FF:000952">
    <property type="entry name" value="Replication factor C subunit 2"/>
    <property type="match status" value="1"/>
</dbReference>
<evidence type="ECO:0000256" key="7">
    <source>
        <dbReference type="HAMAP-Rule" id="MF_01509"/>
    </source>
</evidence>
<comment type="similarity">
    <text evidence="1 7">Belongs to the activator 1 small subunits family. RfcS subfamily.</text>
</comment>
<dbReference type="InterPro" id="IPR003593">
    <property type="entry name" value="AAA+_ATPase"/>
</dbReference>
<organism evidence="9 10">
    <name type="scientific">Odinarchaeota yellowstonii (strain LCB_4)</name>
    <dbReference type="NCBI Taxonomy" id="1841599"/>
    <lineage>
        <taxon>Archaea</taxon>
        <taxon>Promethearchaeati</taxon>
        <taxon>Candidatus Odinarchaeota</taxon>
        <taxon>Candidatus Odinarchaeia</taxon>
        <taxon>Candidatus Odinarchaeales</taxon>
        <taxon>Candidatus Odinarchaeaceae</taxon>
        <taxon>Candidatus Odinarchaeum</taxon>
    </lineage>
</organism>
<dbReference type="SUPFAM" id="SSF48019">
    <property type="entry name" value="post-AAA+ oligomerization domain-like"/>
    <property type="match status" value="1"/>
</dbReference>
<keyword evidence="4 7" id="KW-0547">Nucleotide-binding</keyword>
<dbReference type="GO" id="GO:0006261">
    <property type="term" value="P:DNA-templated DNA replication"/>
    <property type="evidence" value="ECO:0007669"/>
    <property type="project" value="TreeGrafter"/>
</dbReference>
<keyword evidence="3 7" id="KW-0235">DNA replication</keyword>
<dbReference type="EMBL" id="CP091871">
    <property type="protein sequence ID" value="WEU40926.1"/>
    <property type="molecule type" value="Genomic_DNA"/>
</dbReference>
<evidence type="ECO:0000256" key="4">
    <source>
        <dbReference type="ARBA" id="ARBA00022741"/>
    </source>
</evidence>
<evidence type="ECO:0000256" key="6">
    <source>
        <dbReference type="ARBA" id="ARBA00031749"/>
    </source>
</evidence>
<proteinExistence type="inferred from homology"/>
<accession>A0AAF0D3C7</accession>
<dbReference type="GO" id="GO:0005663">
    <property type="term" value="C:DNA replication factor C complex"/>
    <property type="evidence" value="ECO:0007669"/>
    <property type="project" value="InterPro"/>
</dbReference>
<evidence type="ECO:0000256" key="2">
    <source>
        <dbReference type="ARBA" id="ARBA00014164"/>
    </source>
</evidence>
<dbReference type="GO" id="GO:0016887">
    <property type="term" value="F:ATP hydrolysis activity"/>
    <property type="evidence" value="ECO:0007669"/>
    <property type="project" value="InterPro"/>
</dbReference>
<dbReference type="GO" id="GO:0005524">
    <property type="term" value="F:ATP binding"/>
    <property type="evidence" value="ECO:0007669"/>
    <property type="project" value="UniProtKB-UniRule"/>
</dbReference>
<evidence type="ECO:0000259" key="8">
    <source>
        <dbReference type="SMART" id="SM00382"/>
    </source>
</evidence>
<dbReference type="InterPro" id="IPR050238">
    <property type="entry name" value="DNA_Rep/Repair_Clamp_Loader"/>
</dbReference>
<dbReference type="SMART" id="SM00382">
    <property type="entry name" value="AAA"/>
    <property type="match status" value="1"/>
</dbReference>
<dbReference type="InterPro" id="IPR023748">
    <property type="entry name" value="Rep_factor-C_ssu_arc"/>
</dbReference>
<dbReference type="InterPro" id="IPR003959">
    <property type="entry name" value="ATPase_AAA_core"/>
</dbReference>
<dbReference type="NCBIfam" id="NF001679">
    <property type="entry name" value="PRK00440.1"/>
    <property type="match status" value="1"/>
</dbReference>
<name>A0AAF0D3C7_ODILC</name>
<dbReference type="PANTHER" id="PTHR11669:SF20">
    <property type="entry name" value="REPLICATION FACTOR C SUBUNIT 4"/>
    <property type="match status" value="1"/>
</dbReference>
<dbReference type="Pfam" id="PF08542">
    <property type="entry name" value="Rep_fac_C"/>
    <property type="match status" value="1"/>
</dbReference>